<protein>
    <submittedName>
        <fullName evidence="1">Uncharacterized protein</fullName>
    </submittedName>
</protein>
<organism evidence="1 2">
    <name type="scientific">[Ruminococcus] torques ATCC 27756</name>
    <dbReference type="NCBI Taxonomy" id="411460"/>
    <lineage>
        <taxon>Bacteria</taxon>
        <taxon>Bacillati</taxon>
        <taxon>Bacillota</taxon>
        <taxon>Clostridia</taxon>
        <taxon>Lachnospirales</taxon>
        <taxon>Lachnospiraceae</taxon>
        <taxon>Mediterraneibacter</taxon>
    </lineage>
</organism>
<dbReference type="PaxDb" id="411460-RUMTOR_00880"/>
<gene>
    <name evidence="1" type="ORF">RUMTOR_00880</name>
</gene>
<reference evidence="1 2" key="2">
    <citation type="submission" date="2007-04" db="EMBL/GenBank/DDBJ databases">
        <title>Draft genome sequence of Ruminococcus torques (ATCC 27756).</title>
        <authorList>
            <person name="Sudarsanam P."/>
            <person name="Ley R."/>
            <person name="Guruge J."/>
            <person name="Turnbaugh P.J."/>
            <person name="Mahowald M."/>
            <person name="Liep D."/>
            <person name="Gordon J."/>
        </authorList>
    </citation>
    <scope>NUCLEOTIDE SEQUENCE [LARGE SCALE GENOMIC DNA]</scope>
    <source>
        <strain evidence="1 2">ATCC 27756</strain>
    </source>
</reference>
<dbReference type="Proteomes" id="UP000003577">
    <property type="component" value="Unassembled WGS sequence"/>
</dbReference>
<evidence type="ECO:0000313" key="1">
    <source>
        <dbReference type="EMBL" id="EDK25077.1"/>
    </source>
</evidence>
<reference evidence="1 2" key="1">
    <citation type="submission" date="2007-03" db="EMBL/GenBank/DDBJ databases">
        <authorList>
            <person name="Fulton L."/>
            <person name="Clifton S."/>
            <person name="Fulton B."/>
            <person name="Xu J."/>
            <person name="Minx P."/>
            <person name="Pepin K.H."/>
            <person name="Johnson M."/>
            <person name="Thiruvilangam P."/>
            <person name="Bhonagiri V."/>
            <person name="Nash W.E."/>
            <person name="Mardis E.R."/>
            <person name="Wilson R.K."/>
        </authorList>
    </citation>
    <scope>NUCLEOTIDE SEQUENCE [LARGE SCALE GENOMIC DNA]</scope>
    <source>
        <strain evidence="1 2">ATCC 27756</strain>
    </source>
</reference>
<proteinExistence type="predicted"/>
<sequence>MIIVVMGKSTQSYVRIFGLILDIVRENFTMEHFGLVSEYALTGDQPQAICFAH</sequence>
<dbReference type="AlphaFoldDB" id="A5KKX6"/>
<dbReference type="EMBL" id="AAVP02000002">
    <property type="protein sequence ID" value="EDK25077.1"/>
    <property type="molecule type" value="Genomic_DNA"/>
</dbReference>
<accession>A5KKX6</accession>
<name>A5KKX6_9FIRM</name>
<evidence type="ECO:0000313" key="2">
    <source>
        <dbReference type="Proteomes" id="UP000003577"/>
    </source>
</evidence>
<dbReference type="HOGENOM" id="CLU_3065919_0_0_9"/>
<comment type="caution">
    <text evidence="1">The sequence shown here is derived from an EMBL/GenBank/DDBJ whole genome shotgun (WGS) entry which is preliminary data.</text>
</comment>